<keyword evidence="5" id="KW-0614">Plasmid</keyword>
<keyword evidence="2" id="KW-0964">Secreted</keyword>
<evidence type="ECO:0000313" key="6">
    <source>
        <dbReference type="Proteomes" id="UP000064921"/>
    </source>
</evidence>
<gene>
    <name evidence="5" type="ORF">APZ00_25530</name>
</gene>
<dbReference type="Gene3D" id="2.160.20.110">
    <property type="match status" value="1"/>
</dbReference>
<keyword evidence="6" id="KW-1185">Reference proteome</keyword>
<dbReference type="InterPro" id="IPR050909">
    <property type="entry name" value="Bact_Autotransporter_VF"/>
</dbReference>
<protein>
    <recommendedName>
        <fullName evidence="4">Filamentous haemagglutinin FhaB/tRNA nuclease CdiA-like TPS domain-containing protein</fullName>
    </recommendedName>
</protein>
<dbReference type="NCBIfam" id="TIGR01901">
    <property type="entry name" value="adhes_NPXG"/>
    <property type="match status" value="1"/>
</dbReference>
<dbReference type="InterPro" id="IPR011050">
    <property type="entry name" value="Pectin_lyase_fold/virulence"/>
</dbReference>
<proteinExistence type="predicted"/>
<organism evidence="5 6">
    <name type="scientific">Pannonibacter phragmitetus</name>
    <dbReference type="NCBI Taxonomy" id="121719"/>
    <lineage>
        <taxon>Bacteria</taxon>
        <taxon>Pseudomonadati</taxon>
        <taxon>Pseudomonadota</taxon>
        <taxon>Alphaproteobacteria</taxon>
        <taxon>Hyphomicrobiales</taxon>
        <taxon>Stappiaceae</taxon>
        <taxon>Pannonibacter</taxon>
    </lineage>
</organism>
<dbReference type="Gene3D" id="2.160.20.10">
    <property type="entry name" value="Single-stranded right-handed beta-helix, Pectin lyase-like"/>
    <property type="match status" value="1"/>
</dbReference>
<reference evidence="5 6" key="1">
    <citation type="submission" date="2015-10" db="EMBL/GenBank/DDBJ databases">
        <title>The world's first case of liver abscess caused by Pannonibacter phragmitetus.</title>
        <authorList>
            <person name="Ming D."/>
            <person name="Wang M."/>
            <person name="Zhou Y."/>
            <person name="Jiang T."/>
            <person name="Hu S."/>
        </authorList>
    </citation>
    <scope>NUCLEOTIDE SEQUENCE [LARGE SCALE GENOMIC DNA]</scope>
    <source>
        <strain evidence="5 6">31801</strain>
        <plasmid evidence="5 6">p.p-1</plasmid>
    </source>
</reference>
<dbReference type="InterPro" id="IPR041248">
    <property type="entry name" value="YDG"/>
</dbReference>
<dbReference type="GO" id="GO:0005576">
    <property type="term" value="C:extracellular region"/>
    <property type="evidence" value="ECO:0007669"/>
    <property type="project" value="UniProtKB-SubCell"/>
</dbReference>
<dbReference type="PANTHER" id="PTHR12338">
    <property type="entry name" value="AUTOTRANSPORTER"/>
    <property type="match status" value="1"/>
</dbReference>
<evidence type="ECO:0000259" key="4">
    <source>
        <dbReference type="SMART" id="SM00912"/>
    </source>
</evidence>
<dbReference type="Pfam" id="PF05860">
    <property type="entry name" value="TPS"/>
    <property type="match status" value="1"/>
</dbReference>
<comment type="subcellular location">
    <subcellularLocation>
        <location evidence="1">Secreted</location>
    </subcellularLocation>
</comment>
<dbReference type="InterPro" id="IPR012334">
    <property type="entry name" value="Pectin_lyas_fold"/>
</dbReference>
<dbReference type="SUPFAM" id="SSF51126">
    <property type="entry name" value="Pectin lyase-like"/>
    <property type="match status" value="1"/>
</dbReference>
<sequence>MQLSRQFSRNSVSPAGRLSPRRRHLTLLLSTCALGAGLILPPSLLQAQELPTGGTIAAGTGSIGTSGSTMTVTQTSNQLITNWNSFSIGSGATVNFVQPGASSMALNRVTGQDPSQILGNLNANGQVFLINPNGIAIGASGRVQTGAFVASTLGITDSKFLAHDFNFTSSGGSITNAGEVSGAVVALIAPTVRNSGTITGDTALAAGTDVLLDFDGDGLISVEVKASTMEALAENSGLIQADGGTAILTARGASEARKGIVNNTGTVEAKAIGARNGRILLLGSDETNASGALKAKFVETSAKKVKLDKTLKVETDGGDWLIDPTDINIDADMAAAIEAGLASGNVEVSTAAAGGDAGDITVSSGINWAANVLTLRADRNIAINATLNGTATAGLALHYGQGAVAAGNTAAYTVSAPVNLASTGSFATKLGSDGTVENYTILTSLGAEGSTTGTDLQGIAGDLAGRYVLGSNIDASATSGWNGGAGFTPLGNFTTAFSGSFEGLGHTVSGLYIDRPSTQTIGLFGVTSGASLSNFGVTGSIAGGSSVGGAVGWAANSTLSGLWSSATVAGSTGATGGLVGTMFQTTLTRSFASGDVSGGAVLGGGVLGAFGGLVGFLNSGTISQSYATGNASTVRFQVGGLVGATSANGVIINSYATGNVSGTEGGALVGNNGGTISYSYATGSVSGNQGLFGSNSSSNVSNVFYNADAAGTEPSFANRGKTAAELLDPFLYIEDGWDFASIWGSPKAGGVPELRALSTQALYDNYIKVSGDLSRAYGDTGSFQGSLSTTVSGISVSVDVGSAITGTTNAGTYAWSEPNMVTLGLTGGLTMADFYLAFGTGGVTVTPRAVSLTGSRTYNGSTSFSASDIVLGNLANGETLSLGGAATLASRNADQYFTADTNGLTLGNGTGLASNYTFTDGVVDLEVTRAVITAVSGLAVDSKVYDATTTATLDTSGVILTGMVSGDDLAFNGTAAFLTASAGTGKTVEVTLSTLTGADAANYEYDVSIGNTIQLTSAADISQKALTVTGLAGLTRTYDGTTAVTIDQSFAGLNGVILGDDVSLASVLGAYADKNAGNGKIITITGLTLGGAEAGNYTVSVTPGTVTGDVEKAVISAVSGLSAQSKVYDGGDAATLDASGAVLTGFVSGDDLTLSGSAAFLDPSAGTNKDISVFGLALAGADAANYELANALGNSFNVSTTAAITPKALTLTGVSGLTRTYDGTTAVTLDLTGAQLSGTILGDDVSLATALGLYADKNAGTGKLITVSGLTLGGMAAGNYTVSITPGTVTGDVTQAVISSIGGIAALTKMADGTVAATLDTSGALFNGMVTGDTLSVATATGLFADAEPGTGKTVLISGLSLGGADAGNYTLASTTATALADIVLPVAGQPGTVSRIVSSWSLFGALFSPADQTTPLTLASLGSNPQDMTGMDLIEDERSE</sequence>
<evidence type="ECO:0000256" key="3">
    <source>
        <dbReference type="ARBA" id="ARBA00022729"/>
    </source>
</evidence>
<evidence type="ECO:0000313" key="5">
    <source>
        <dbReference type="EMBL" id="ALV30574.1"/>
    </source>
</evidence>
<dbReference type="RefSeq" id="WP_058901095.1">
    <property type="nucleotide sequence ID" value="NZ_CP013069.1"/>
</dbReference>
<dbReference type="PANTHER" id="PTHR12338:SF8">
    <property type="entry name" value="HEME_HEMOPEXIN-BINDING PROTEIN"/>
    <property type="match status" value="1"/>
</dbReference>
<dbReference type="Pfam" id="PF18657">
    <property type="entry name" value="YDG"/>
    <property type="match status" value="5"/>
</dbReference>
<dbReference type="KEGG" id="pphr:APZ00_25530"/>
<geneLocation type="plasmid" evidence="5 6">
    <name>p.p-1</name>
</geneLocation>
<feature type="domain" description="Filamentous haemagglutinin FhaB/tRNA nuclease CdiA-like TPS" evidence="4">
    <location>
        <begin position="47"/>
        <end position="159"/>
    </location>
</feature>
<dbReference type="EMBL" id="CP013069">
    <property type="protein sequence ID" value="ALV30574.1"/>
    <property type="molecule type" value="Genomic_DNA"/>
</dbReference>
<keyword evidence="3" id="KW-0732">Signal</keyword>
<evidence type="ECO:0000256" key="2">
    <source>
        <dbReference type="ARBA" id="ARBA00022525"/>
    </source>
</evidence>
<dbReference type="Proteomes" id="UP000064921">
    <property type="component" value="Plasmid p.p-1"/>
</dbReference>
<dbReference type="SMART" id="SM00912">
    <property type="entry name" value="Haemagg_act"/>
    <property type="match status" value="1"/>
</dbReference>
<name>A0A0U3FW21_9HYPH</name>
<accession>A0A0U3FW21</accession>
<evidence type="ECO:0000256" key="1">
    <source>
        <dbReference type="ARBA" id="ARBA00004613"/>
    </source>
</evidence>
<dbReference type="InterPro" id="IPR008638">
    <property type="entry name" value="FhaB/CdiA-like_TPS"/>
</dbReference>